<comment type="caution">
    <text evidence="1">The sequence shown here is derived from an EMBL/GenBank/DDBJ whole genome shotgun (WGS) entry which is preliminary data.</text>
</comment>
<keyword evidence="2" id="KW-1185">Reference proteome</keyword>
<sequence>MFYSLLYLDVDVVPEEEDICRLYGDIEVFAAVVEHNYGKVLAEKSNMEVALKYGLEKFHDSKVLKEWLIKKNELFNENDFVKENEHENDIEYNGKEVGEDHGNLSPIR</sequence>
<evidence type="ECO:0000313" key="2">
    <source>
        <dbReference type="Proteomes" id="UP001157418"/>
    </source>
</evidence>
<dbReference type="Proteomes" id="UP001157418">
    <property type="component" value="Unassembled WGS sequence"/>
</dbReference>
<evidence type="ECO:0000313" key="1">
    <source>
        <dbReference type="EMBL" id="CAH1418473.1"/>
    </source>
</evidence>
<name>A0AAU9M1F3_9ASTR</name>
<protein>
    <submittedName>
        <fullName evidence="1">Uncharacterized protein</fullName>
    </submittedName>
</protein>
<accession>A0AAU9M1F3</accession>
<dbReference type="AlphaFoldDB" id="A0AAU9M1F3"/>
<reference evidence="1 2" key="1">
    <citation type="submission" date="2022-01" db="EMBL/GenBank/DDBJ databases">
        <authorList>
            <person name="Xiong W."/>
            <person name="Schranz E."/>
        </authorList>
    </citation>
    <scope>NUCLEOTIDE SEQUENCE [LARGE SCALE GENOMIC DNA]</scope>
</reference>
<proteinExistence type="predicted"/>
<gene>
    <name evidence="1" type="ORF">LVIROSA_LOCUS6064</name>
</gene>
<organism evidence="1 2">
    <name type="scientific">Lactuca virosa</name>
    <dbReference type="NCBI Taxonomy" id="75947"/>
    <lineage>
        <taxon>Eukaryota</taxon>
        <taxon>Viridiplantae</taxon>
        <taxon>Streptophyta</taxon>
        <taxon>Embryophyta</taxon>
        <taxon>Tracheophyta</taxon>
        <taxon>Spermatophyta</taxon>
        <taxon>Magnoliopsida</taxon>
        <taxon>eudicotyledons</taxon>
        <taxon>Gunneridae</taxon>
        <taxon>Pentapetalae</taxon>
        <taxon>asterids</taxon>
        <taxon>campanulids</taxon>
        <taxon>Asterales</taxon>
        <taxon>Asteraceae</taxon>
        <taxon>Cichorioideae</taxon>
        <taxon>Cichorieae</taxon>
        <taxon>Lactucinae</taxon>
        <taxon>Lactuca</taxon>
    </lineage>
</organism>
<dbReference type="EMBL" id="CAKMRJ010000113">
    <property type="protein sequence ID" value="CAH1418473.1"/>
    <property type="molecule type" value="Genomic_DNA"/>
</dbReference>